<gene>
    <name evidence="2" type="ORF">LRA02_15670</name>
</gene>
<feature type="domain" description="HTH cro/C1-type" evidence="1">
    <location>
        <begin position="39"/>
        <end position="78"/>
    </location>
</feature>
<dbReference type="SUPFAM" id="SSF47413">
    <property type="entry name" value="lambda repressor-like DNA-binding domains"/>
    <property type="match status" value="1"/>
</dbReference>
<dbReference type="CDD" id="cd00093">
    <property type="entry name" value="HTH_XRE"/>
    <property type="match status" value="1"/>
</dbReference>
<sequence>MTETDKLIQQLEKERPGFKERVEYYSEQLDYAALIMDFRKGLGLTQQQLADKIGVPQSTIARWESGQGNITIKNLAKIGAVDNKKLVLTFK</sequence>
<proteinExistence type="predicted"/>
<dbReference type="EMBL" id="BKAM01000029">
    <property type="protein sequence ID" value="GEP72699.1"/>
    <property type="molecule type" value="Genomic_DNA"/>
</dbReference>
<dbReference type="STRING" id="1423795.FD12_GL002438"/>
<comment type="caution">
    <text evidence="2">The sequence shown here is derived from an EMBL/GenBank/DDBJ whole genome shotgun (WGS) entry which is preliminary data.</text>
</comment>
<dbReference type="AlphaFoldDB" id="A0A512PND3"/>
<accession>A0A512PND3</accession>
<protein>
    <recommendedName>
        <fullName evidence="1">HTH cro/C1-type domain-containing protein</fullName>
    </recommendedName>
</protein>
<reference evidence="2 3" key="1">
    <citation type="submission" date="2019-07" db="EMBL/GenBank/DDBJ databases">
        <title>Whole genome shotgun sequence of Lactobacillus rapi NBRC 109618.</title>
        <authorList>
            <person name="Hosoyama A."/>
            <person name="Uohara A."/>
            <person name="Ohji S."/>
            <person name="Ichikawa N."/>
        </authorList>
    </citation>
    <scope>NUCLEOTIDE SEQUENCE [LARGE SCALE GENOMIC DNA]</scope>
    <source>
        <strain evidence="2 3">NBRC 109618</strain>
    </source>
</reference>
<evidence type="ECO:0000259" key="1">
    <source>
        <dbReference type="PROSITE" id="PS50943"/>
    </source>
</evidence>
<dbReference type="SMART" id="SM00530">
    <property type="entry name" value="HTH_XRE"/>
    <property type="match status" value="1"/>
</dbReference>
<dbReference type="Gene3D" id="1.10.260.40">
    <property type="entry name" value="lambda repressor-like DNA-binding domains"/>
    <property type="match status" value="1"/>
</dbReference>
<name>A0A512PND3_9LACO</name>
<dbReference type="RefSeq" id="WP_054748473.1">
    <property type="nucleotide sequence ID" value="NZ_BKAM01000029.1"/>
</dbReference>
<organism evidence="2 3">
    <name type="scientific">Lentilactobacillus rapi</name>
    <dbReference type="NCBI Taxonomy" id="481723"/>
    <lineage>
        <taxon>Bacteria</taxon>
        <taxon>Bacillati</taxon>
        <taxon>Bacillota</taxon>
        <taxon>Bacilli</taxon>
        <taxon>Lactobacillales</taxon>
        <taxon>Lactobacillaceae</taxon>
        <taxon>Lentilactobacillus</taxon>
    </lineage>
</organism>
<dbReference type="Proteomes" id="UP000321569">
    <property type="component" value="Unassembled WGS sequence"/>
</dbReference>
<dbReference type="GO" id="GO:0003677">
    <property type="term" value="F:DNA binding"/>
    <property type="evidence" value="ECO:0007669"/>
    <property type="project" value="InterPro"/>
</dbReference>
<evidence type="ECO:0000313" key="3">
    <source>
        <dbReference type="Proteomes" id="UP000321569"/>
    </source>
</evidence>
<dbReference type="OrthoDB" id="2224162at2"/>
<dbReference type="Pfam" id="PF01381">
    <property type="entry name" value="HTH_3"/>
    <property type="match status" value="1"/>
</dbReference>
<dbReference type="InterPro" id="IPR010982">
    <property type="entry name" value="Lambda_DNA-bd_dom_sf"/>
</dbReference>
<evidence type="ECO:0000313" key="2">
    <source>
        <dbReference type="EMBL" id="GEP72699.1"/>
    </source>
</evidence>
<dbReference type="PROSITE" id="PS50943">
    <property type="entry name" value="HTH_CROC1"/>
    <property type="match status" value="1"/>
</dbReference>
<dbReference type="InterPro" id="IPR001387">
    <property type="entry name" value="Cro/C1-type_HTH"/>
</dbReference>